<dbReference type="PANTHER" id="PTHR36062">
    <property type="entry name" value="OS01G0687300 PROTEIN"/>
    <property type="match status" value="1"/>
</dbReference>
<dbReference type="AlphaFoldDB" id="A0A8T0U6N8"/>
<feature type="region of interest" description="Disordered" evidence="1">
    <location>
        <begin position="348"/>
        <end position="371"/>
    </location>
</feature>
<sequence length="458" mass="50490">MSDFIGSRYDKQEDFQVLLSKKDSGESPKHKHYLWMAHWTKASSSAQPQNNNSNNPLEDINKASTAKDSEAFPYEFMKSTVAERLMVGVSRGNASVQHAQQFNSRMWGVAHHVCNELGAKNNEHVDESFEKSMKQKAVNLCARAVVSETYSVHKLSELPLNFLKLGSSEDPSLDWSHFPMFAINQKIGNILNPKRRSALGPASLNLNMSTSHVMALSSQEYRMNSHQTADENMEMSKPAGGFASHTVASAFHNLKTRKSAVHKQQNDAKATFCAPVLGREFQNEPITISNNSKKDGQNLNETYRSHGKAVSSSLLPFEQQHLKIQRMESAADLEGYLLPDQITNKLTEKSKNNGELLTHGPKSKEMHTSSCNRRGPCLFEKLTIPSKSQSGYPKNSASSGKSSGFGVCMYGTNIGSQLFGAQNQSSAKTETLYSDTLIRSKSSAGIASLSAQKVSVFP</sequence>
<reference evidence="2" key="1">
    <citation type="submission" date="2020-05" db="EMBL/GenBank/DDBJ databases">
        <title>WGS assembly of Panicum virgatum.</title>
        <authorList>
            <person name="Lovell J.T."/>
            <person name="Jenkins J."/>
            <person name="Shu S."/>
            <person name="Juenger T.E."/>
            <person name="Schmutz J."/>
        </authorList>
    </citation>
    <scope>NUCLEOTIDE SEQUENCE</scope>
    <source>
        <strain evidence="2">AP13</strain>
    </source>
</reference>
<comment type="caution">
    <text evidence="2">The sequence shown here is derived from an EMBL/GenBank/DDBJ whole genome shotgun (WGS) entry which is preliminary data.</text>
</comment>
<organism evidence="2 3">
    <name type="scientific">Panicum virgatum</name>
    <name type="common">Blackwell switchgrass</name>
    <dbReference type="NCBI Taxonomy" id="38727"/>
    <lineage>
        <taxon>Eukaryota</taxon>
        <taxon>Viridiplantae</taxon>
        <taxon>Streptophyta</taxon>
        <taxon>Embryophyta</taxon>
        <taxon>Tracheophyta</taxon>
        <taxon>Spermatophyta</taxon>
        <taxon>Magnoliopsida</taxon>
        <taxon>Liliopsida</taxon>
        <taxon>Poales</taxon>
        <taxon>Poaceae</taxon>
        <taxon>PACMAD clade</taxon>
        <taxon>Panicoideae</taxon>
        <taxon>Panicodae</taxon>
        <taxon>Paniceae</taxon>
        <taxon>Panicinae</taxon>
        <taxon>Panicum</taxon>
        <taxon>Panicum sect. Hiantes</taxon>
    </lineage>
</organism>
<name>A0A8T0U6N8_PANVG</name>
<dbReference type="InterPro" id="IPR037476">
    <property type="entry name" value="PCH1"/>
</dbReference>
<keyword evidence="3" id="KW-1185">Reference proteome</keyword>
<dbReference type="Proteomes" id="UP000823388">
    <property type="component" value="Chromosome 3N"/>
</dbReference>
<proteinExistence type="predicted"/>
<accession>A0A8T0U6N8</accession>
<dbReference type="GO" id="GO:0010099">
    <property type="term" value="P:regulation of photomorphogenesis"/>
    <property type="evidence" value="ECO:0007669"/>
    <property type="project" value="InterPro"/>
</dbReference>
<evidence type="ECO:0000313" key="3">
    <source>
        <dbReference type="Proteomes" id="UP000823388"/>
    </source>
</evidence>
<protein>
    <submittedName>
        <fullName evidence="2">Uncharacterized protein</fullName>
    </submittedName>
</protein>
<dbReference type="PANTHER" id="PTHR36062:SF10">
    <property type="entry name" value="OS05G0552100 PROTEIN"/>
    <property type="match status" value="1"/>
</dbReference>
<dbReference type="EMBL" id="CM029042">
    <property type="protein sequence ID" value="KAG2617698.1"/>
    <property type="molecule type" value="Genomic_DNA"/>
</dbReference>
<gene>
    <name evidence="2" type="ORF">PVAP13_3NG183009</name>
</gene>
<evidence type="ECO:0000256" key="1">
    <source>
        <dbReference type="SAM" id="MobiDB-lite"/>
    </source>
</evidence>
<evidence type="ECO:0000313" key="2">
    <source>
        <dbReference type="EMBL" id="KAG2617698.1"/>
    </source>
</evidence>